<dbReference type="Proteomes" id="UP000481858">
    <property type="component" value="Unassembled WGS sequence"/>
</dbReference>
<keyword evidence="10" id="KW-1185">Reference proteome</keyword>
<feature type="transmembrane region" description="Helical" evidence="7">
    <location>
        <begin position="191"/>
        <end position="216"/>
    </location>
</feature>
<comment type="similarity">
    <text evidence="5">Belongs to the SAT4 family.</text>
</comment>
<keyword evidence="4 7" id="KW-0472">Membrane</keyword>
<comment type="subcellular location">
    <subcellularLocation>
        <location evidence="1">Membrane</location>
        <topology evidence="1">Multi-pass membrane protein</topology>
    </subcellularLocation>
</comment>
<feature type="transmembrane region" description="Helical" evidence="7">
    <location>
        <begin position="228"/>
        <end position="250"/>
    </location>
</feature>
<feature type="transmembrane region" description="Helical" evidence="7">
    <location>
        <begin position="111"/>
        <end position="135"/>
    </location>
</feature>
<keyword evidence="2 7" id="KW-0812">Transmembrane</keyword>
<feature type="transmembrane region" description="Helical" evidence="7">
    <location>
        <begin position="35"/>
        <end position="57"/>
    </location>
</feature>
<evidence type="ECO:0000313" key="10">
    <source>
        <dbReference type="Proteomes" id="UP000481858"/>
    </source>
</evidence>
<evidence type="ECO:0000313" key="9">
    <source>
        <dbReference type="EMBL" id="KAF2962755.1"/>
    </source>
</evidence>
<proteinExistence type="inferred from homology"/>
<evidence type="ECO:0000256" key="2">
    <source>
        <dbReference type="ARBA" id="ARBA00022692"/>
    </source>
</evidence>
<feature type="transmembrane region" description="Helical" evidence="7">
    <location>
        <begin position="69"/>
        <end position="91"/>
    </location>
</feature>
<organism evidence="9 10">
    <name type="scientific">Xylaria multiplex</name>
    <dbReference type="NCBI Taxonomy" id="323545"/>
    <lineage>
        <taxon>Eukaryota</taxon>
        <taxon>Fungi</taxon>
        <taxon>Dikarya</taxon>
        <taxon>Ascomycota</taxon>
        <taxon>Pezizomycotina</taxon>
        <taxon>Sordariomycetes</taxon>
        <taxon>Xylariomycetidae</taxon>
        <taxon>Xylariales</taxon>
        <taxon>Xylariaceae</taxon>
        <taxon>Xylaria</taxon>
    </lineage>
</organism>
<evidence type="ECO:0000256" key="4">
    <source>
        <dbReference type="ARBA" id="ARBA00023136"/>
    </source>
</evidence>
<sequence length="391" mass="43883">MTPLVSSPTPTFTPALKPPPGVASNPDHPASLVRLANIAIGVALPLVTIFFVLRTYVRIFIKRAWILEDVLVTFAWAGTVAYCGIMRTTMAHHGGEHAWDITTAQFHEASYWFNVASIEYGVIIGVTKLSILCLYRRVFSPHRWSWFDISIITLIVFLVGFYTSTTFVKIFECSPREKIWNNTLPGKCVEVKWILNISGGFNTVTDYLILLLPVHAVRGLQMPKAKRVLVVLAFTFGLSGPIFATVGFVVRIQKSSNKDTSWNQPEILLWGAAELASGNLCVCFPELAVLFSKHRRQRSAPRRPTSTQIKAWNESAANKGMKPGFYRYLPKSLMSTMVTSTGNESYFELQDQNHSVNITTPSEVLHHGEAPRDNVIMLQNEVKVEHHEHKN</sequence>
<keyword evidence="3 7" id="KW-1133">Transmembrane helix</keyword>
<name>A0A7C8MM14_9PEZI</name>
<feature type="region of interest" description="Disordered" evidence="6">
    <location>
        <begin position="1"/>
        <end position="23"/>
    </location>
</feature>
<accession>A0A7C8MM14</accession>
<dbReference type="PANTHER" id="PTHR33048:SF158">
    <property type="entry name" value="MEMBRANE PROTEIN PTH11-LIKE, PUTATIVE-RELATED"/>
    <property type="match status" value="1"/>
</dbReference>
<feature type="domain" description="Rhodopsin" evidence="8">
    <location>
        <begin position="53"/>
        <end position="292"/>
    </location>
</feature>
<dbReference type="Pfam" id="PF20684">
    <property type="entry name" value="Fung_rhodopsin"/>
    <property type="match status" value="1"/>
</dbReference>
<evidence type="ECO:0000256" key="7">
    <source>
        <dbReference type="SAM" id="Phobius"/>
    </source>
</evidence>
<dbReference type="GO" id="GO:0016020">
    <property type="term" value="C:membrane"/>
    <property type="evidence" value="ECO:0007669"/>
    <property type="project" value="UniProtKB-SubCell"/>
</dbReference>
<dbReference type="AlphaFoldDB" id="A0A7C8MM14"/>
<evidence type="ECO:0000259" key="8">
    <source>
        <dbReference type="Pfam" id="PF20684"/>
    </source>
</evidence>
<feature type="transmembrane region" description="Helical" evidence="7">
    <location>
        <begin position="147"/>
        <end position="171"/>
    </location>
</feature>
<dbReference type="EMBL" id="WUBL01000279">
    <property type="protein sequence ID" value="KAF2962755.1"/>
    <property type="molecule type" value="Genomic_DNA"/>
</dbReference>
<dbReference type="PANTHER" id="PTHR33048">
    <property type="entry name" value="PTH11-LIKE INTEGRAL MEMBRANE PROTEIN (AFU_ORTHOLOGUE AFUA_5G11245)"/>
    <property type="match status" value="1"/>
</dbReference>
<feature type="compositionally biased region" description="Polar residues" evidence="6">
    <location>
        <begin position="1"/>
        <end position="12"/>
    </location>
</feature>
<comment type="caution">
    <text evidence="9">The sequence shown here is derived from an EMBL/GenBank/DDBJ whole genome shotgun (WGS) entry which is preliminary data.</text>
</comment>
<protein>
    <recommendedName>
        <fullName evidence="8">Rhodopsin domain-containing protein</fullName>
    </recommendedName>
</protein>
<evidence type="ECO:0000256" key="6">
    <source>
        <dbReference type="SAM" id="MobiDB-lite"/>
    </source>
</evidence>
<reference evidence="9 10" key="1">
    <citation type="submission" date="2019-12" db="EMBL/GenBank/DDBJ databases">
        <title>Draft genome sequence of the ascomycete Xylaria multiplex DSM 110363.</title>
        <authorList>
            <person name="Buettner E."/>
            <person name="Kellner H."/>
        </authorList>
    </citation>
    <scope>NUCLEOTIDE SEQUENCE [LARGE SCALE GENOMIC DNA]</scope>
    <source>
        <strain evidence="9 10">DSM 110363</strain>
    </source>
</reference>
<evidence type="ECO:0000256" key="5">
    <source>
        <dbReference type="ARBA" id="ARBA00038359"/>
    </source>
</evidence>
<dbReference type="InterPro" id="IPR052337">
    <property type="entry name" value="SAT4-like"/>
</dbReference>
<dbReference type="InterPro" id="IPR049326">
    <property type="entry name" value="Rhodopsin_dom_fungi"/>
</dbReference>
<feature type="transmembrane region" description="Helical" evidence="7">
    <location>
        <begin position="270"/>
        <end position="292"/>
    </location>
</feature>
<evidence type="ECO:0000256" key="3">
    <source>
        <dbReference type="ARBA" id="ARBA00022989"/>
    </source>
</evidence>
<dbReference type="InParanoid" id="A0A7C8MM14"/>
<evidence type="ECO:0000256" key="1">
    <source>
        <dbReference type="ARBA" id="ARBA00004141"/>
    </source>
</evidence>
<gene>
    <name evidence="9" type="ORF">GQX73_g10818</name>
</gene>
<dbReference type="OrthoDB" id="5342292at2759"/>